<feature type="compositionally biased region" description="Low complexity" evidence="1">
    <location>
        <begin position="921"/>
        <end position="932"/>
    </location>
</feature>
<evidence type="ECO:0000313" key="3">
    <source>
        <dbReference type="Proteomes" id="UP000092730"/>
    </source>
</evidence>
<feature type="compositionally biased region" description="Basic and acidic residues" evidence="1">
    <location>
        <begin position="805"/>
        <end position="815"/>
    </location>
</feature>
<feature type="compositionally biased region" description="Acidic residues" evidence="1">
    <location>
        <begin position="274"/>
        <end position="284"/>
    </location>
</feature>
<dbReference type="EMBL" id="CP144541">
    <property type="protein sequence ID" value="WVW78706.1"/>
    <property type="molecule type" value="Genomic_DNA"/>
</dbReference>
<feature type="compositionally biased region" description="Low complexity" evidence="1">
    <location>
        <begin position="881"/>
        <end position="897"/>
    </location>
</feature>
<feature type="region of interest" description="Disordered" evidence="1">
    <location>
        <begin position="537"/>
        <end position="619"/>
    </location>
</feature>
<accession>A0AAJ8K0F8</accession>
<feature type="compositionally biased region" description="Polar residues" evidence="1">
    <location>
        <begin position="607"/>
        <end position="617"/>
    </location>
</feature>
<feature type="region of interest" description="Disordered" evidence="1">
    <location>
        <begin position="649"/>
        <end position="992"/>
    </location>
</feature>
<dbReference type="GeneID" id="30208440"/>
<reference evidence="2" key="2">
    <citation type="submission" date="2024-02" db="EMBL/GenBank/DDBJ databases">
        <title>Comparative genomics of Cryptococcus and Kwoniella reveals pathogenesis evolution and contrasting modes of karyotype evolution via chromosome fusion or intercentromeric recombination.</title>
        <authorList>
            <person name="Coelho M.A."/>
            <person name="David-Palma M."/>
            <person name="Shea T."/>
            <person name="Bowers K."/>
            <person name="McGinley-Smith S."/>
            <person name="Mohammad A.W."/>
            <person name="Gnirke A."/>
            <person name="Yurkov A.M."/>
            <person name="Nowrousian M."/>
            <person name="Sun S."/>
            <person name="Cuomo C.A."/>
            <person name="Heitman J."/>
        </authorList>
    </citation>
    <scope>NUCLEOTIDE SEQUENCE</scope>
    <source>
        <strain evidence="2">CBS 10118</strain>
    </source>
</reference>
<feature type="compositionally biased region" description="Basic and acidic residues" evidence="1">
    <location>
        <begin position="408"/>
        <end position="420"/>
    </location>
</feature>
<feature type="compositionally biased region" description="Polar residues" evidence="1">
    <location>
        <begin position="944"/>
        <end position="959"/>
    </location>
</feature>
<feature type="compositionally biased region" description="Polar residues" evidence="1">
    <location>
        <begin position="569"/>
        <end position="592"/>
    </location>
</feature>
<organism evidence="2 3">
    <name type="scientific">Kwoniella bestiolae CBS 10118</name>
    <dbReference type="NCBI Taxonomy" id="1296100"/>
    <lineage>
        <taxon>Eukaryota</taxon>
        <taxon>Fungi</taxon>
        <taxon>Dikarya</taxon>
        <taxon>Basidiomycota</taxon>
        <taxon>Agaricomycotina</taxon>
        <taxon>Tremellomycetes</taxon>
        <taxon>Tremellales</taxon>
        <taxon>Cryptococcaceae</taxon>
        <taxon>Kwoniella</taxon>
    </lineage>
</organism>
<feature type="region of interest" description="Disordered" evidence="1">
    <location>
        <begin position="213"/>
        <end position="520"/>
    </location>
</feature>
<feature type="compositionally biased region" description="Polar residues" evidence="1">
    <location>
        <begin position="1"/>
        <end position="13"/>
    </location>
</feature>
<feature type="region of interest" description="Disordered" evidence="1">
    <location>
        <begin position="1"/>
        <end position="49"/>
    </location>
</feature>
<dbReference type="AlphaFoldDB" id="A0AAJ8K0F8"/>
<gene>
    <name evidence="2" type="ORF">I302_100666</name>
</gene>
<evidence type="ECO:0008006" key="4">
    <source>
        <dbReference type="Google" id="ProtNLM"/>
    </source>
</evidence>
<feature type="compositionally biased region" description="Polar residues" evidence="1">
    <location>
        <begin position="359"/>
        <end position="371"/>
    </location>
</feature>
<feature type="compositionally biased region" description="Basic and acidic residues" evidence="1">
    <location>
        <begin position="649"/>
        <end position="695"/>
    </location>
</feature>
<feature type="compositionally biased region" description="Low complexity" evidence="1">
    <location>
        <begin position="821"/>
        <end position="842"/>
    </location>
</feature>
<protein>
    <recommendedName>
        <fullName evidence="4">Myb-like domain-containing protein</fullName>
    </recommendedName>
</protein>
<feature type="compositionally biased region" description="Polar residues" evidence="1">
    <location>
        <begin position="446"/>
        <end position="459"/>
    </location>
</feature>
<feature type="compositionally biased region" description="Acidic residues" evidence="1">
    <location>
        <begin position="898"/>
        <end position="908"/>
    </location>
</feature>
<keyword evidence="3" id="KW-1185">Reference proteome</keyword>
<feature type="compositionally biased region" description="Acidic residues" evidence="1">
    <location>
        <begin position="718"/>
        <end position="734"/>
    </location>
</feature>
<name>A0AAJ8K0F8_9TREE</name>
<feature type="compositionally biased region" description="Polar residues" evidence="1">
    <location>
        <begin position="310"/>
        <end position="329"/>
    </location>
</feature>
<evidence type="ECO:0000256" key="1">
    <source>
        <dbReference type="SAM" id="MobiDB-lite"/>
    </source>
</evidence>
<evidence type="ECO:0000313" key="2">
    <source>
        <dbReference type="EMBL" id="WVW78706.1"/>
    </source>
</evidence>
<reference evidence="2" key="1">
    <citation type="submission" date="2013-07" db="EMBL/GenBank/DDBJ databases">
        <authorList>
            <consortium name="The Broad Institute Genome Sequencing Platform"/>
            <person name="Cuomo C."/>
            <person name="Litvintseva A."/>
            <person name="Chen Y."/>
            <person name="Heitman J."/>
            <person name="Sun S."/>
            <person name="Springer D."/>
            <person name="Dromer F."/>
            <person name="Young S.K."/>
            <person name="Zeng Q."/>
            <person name="Gargeya S."/>
            <person name="Fitzgerald M."/>
            <person name="Abouelleil A."/>
            <person name="Alvarado L."/>
            <person name="Berlin A.M."/>
            <person name="Chapman S.B."/>
            <person name="Dewar J."/>
            <person name="Goldberg J."/>
            <person name="Griggs A."/>
            <person name="Gujja S."/>
            <person name="Hansen M."/>
            <person name="Howarth C."/>
            <person name="Imamovic A."/>
            <person name="Larimer J."/>
            <person name="McCowan C."/>
            <person name="Murphy C."/>
            <person name="Pearson M."/>
            <person name="Priest M."/>
            <person name="Roberts A."/>
            <person name="Saif S."/>
            <person name="Shea T."/>
            <person name="Sykes S."/>
            <person name="Wortman J."/>
            <person name="Nusbaum C."/>
            <person name="Birren B."/>
        </authorList>
    </citation>
    <scope>NUCLEOTIDE SEQUENCE</scope>
    <source>
        <strain evidence="2">CBS 10118</strain>
    </source>
</reference>
<feature type="compositionally biased region" description="Basic and acidic residues" evidence="1">
    <location>
        <begin position="537"/>
        <end position="552"/>
    </location>
</feature>
<feature type="compositionally biased region" description="Basic and acidic residues" evidence="1">
    <location>
        <begin position="379"/>
        <end position="392"/>
    </location>
</feature>
<feature type="compositionally biased region" description="Polar residues" evidence="1">
    <location>
        <begin position="287"/>
        <end position="299"/>
    </location>
</feature>
<dbReference type="RefSeq" id="XP_065725193.1">
    <property type="nucleotide sequence ID" value="XM_065869121.1"/>
</dbReference>
<feature type="compositionally biased region" description="Basic residues" evidence="1">
    <location>
        <begin position="794"/>
        <end position="804"/>
    </location>
</feature>
<dbReference type="Proteomes" id="UP000092730">
    <property type="component" value="Chromosome 1"/>
</dbReference>
<sequence length="1076" mass="116246">MSSSTDPSQGQLQPQARPISPARRSPYSSRPATPSSRVPPQACPSSLPSQGTIHIPDLLDVLMQPVVRSKKYLNWDREAYPISSGMIINQWDLPDGYTRENWADWEPENPFIAERVYEVDPLAPNAGYEQSEMERIFGRMAERKEEEDEIYKEVVSSMDFIAASPSSASLPVDQPVAEPKSPRFIGSTTEITIRNTLLSPSGKRQRGILVSVADSNKPSEGSAASPKTPTEATDSRKEDRGSSVFSDYIDPSHEHQVDTQVQHALDPIGKTIESEEDGTPDEAGNESIDSTQLEETSLGISPPLRHDNEPSLSAQERSSENDISTVQEQPSPPEDCGSNFEVGKSSSPHAESPAEITSARPSTSTSDQDQASLLAPIEVEVKHVNHAPHDDIDPPSSPASTLLLTPESDSRIPEDDEHRGYRLQYPPQFVVPDHSNAESPFIARSSLKTTISTDQDPVQTSSPPSTPPASLEQESSTVHLTVEAHLPRHRSTISSPSLSYPDKDKVSGIRTPRSLSPTTGVSLAAINLIHPALRFGSADHVKSPSPPEESHESPGPTADRMDDIIPQHRASQLVPSERTPTSDASTQGSISPIGNLPNEIPGAMTDAITSPSIGQNMSKDDKQEVLNFIASQALERGLNDDPILINIHVDSERSVDDEPRESGMEGKEGGKASCGQDDRERCMEDDVTEGAKGDGEAADEEGTIEVELMQSRSTISEMPEDKEAGEEAEEGTEADGDHESISESCELGLSYGQEGAVDTANESTSENHGEPAPAYSEEEQQIVSPETAAEGKPKGRPGRKKAAKPKSEVVPEPRAKRSYTKRPPSTTTSSSKASNSKQSTSKLGRAKTSMPPRDDVKPRVPLTSTRGRAKTAAPRVTSVQAKSTSKGKGKATTPTGGDSEEDVMEEATDPILQDTHPGPPLSSSSSSVPQPSERQAAQRANAAFKTQQAARDYKPNSNLKKSKKRTHDDVSESPDPLGSTNYGPPPEEGALKKTRHASSYLWTPAEDAVLLQFWDGKASLTDEPVQQALQVLTESGIGCGERTHGAVKFRMRFVYRQEEYLNRAKAYAQAQASASK</sequence>
<feature type="compositionally biased region" description="Low complexity" evidence="1">
    <location>
        <begin position="14"/>
        <end position="36"/>
    </location>
</feature>
<proteinExistence type="predicted"/>
<dbReference type="KEGG" id="kbi:30208440"/>